<dbReference type="AlphaFoldDB" id="A0A9X4H0C7"/>
<dbReference type="InterPro" id="IPR031807">
    <property type="entry name" value="HicB-like"/>
</dbReference>
<reference evidence="2" key="1">
    <citation type="submission" date="2022-02" db="EMBL/GenBank/DDBJ databases">
        <authorList>
            <person name="Leng L."/>
        </authorList>
    </citation>
    <scope>NUCLEOTIDE SEQUENCE</scope>
    <source>
        <strain evidence="2">JI</strain>
    </source>
</reference>
<protein>
    <submittedName>
        <fullName evidence="2">Type II toxin-antitoxin system HicB family antitoxin</fullName>
    </submittedName>
</protein>
<name>A0A9X4H0C7_9FIRM</name>
<dbReference type="SUPFAM" id="SSF143100">
    <property type="entry name" value="TTHA1013/TTHA0281-like"/>
    <property type="match status" value="1"/>
</dbReference>
<keyword evidence="3" id="KW-1185">Reference proteome</keyword>
<dbReference type="Pfam" id="PF15919">
    <property type="entry name" value="HicB_lk_antitox"/>
    <property type="match status" value="1"/>
</dbReference>
<organism evidence="2 3">
    <name type="scientific">Pelotomaculum isophthalicicum JI</name>
    <dbReference type="NCBI Taxonomy" id="947010"/>
    <lineage>
        <taxon>Bacteria</taxon>
        <taxon>Bacillati</taxon>
        <taxon>Bacillota</taxon>
        <taxon>Clostridia</taxon>
        <taxon>Eubacteriales</taxon>
        <taxon>Desulfotomaculaceae</taxon>
        <taxon>Pelotomaculum</taxon>
    </lineage>
</organism>
<dbReference type="InterPro" id="IPR035069">
    <property type="entry name" value="TTHA1013/TTHA0281-like"/>
</dbReference>
<gene>
    <name evidence="2" type="ORF">L7E55_01920</name>
</gene>
<dbReference type="Proteomes" id="UP001154312">
    <property type="component" value="Unassembled WGS sequence"/>
</dbReference>
<evidence type="ECO:0000313" key="2">
    <source>
        <dbReference type="EMBL" id="MDF9407125.1"/>
    </source>
</evidence>
<feature type="domain" description="HicB-like antitoxin of toxin-antitoxin system" evidence="1">
    <location>
        <begin position="5"/>
        <end position="108"/>
    </location>
</feature>
<dbReference type="EMBL" id="JAKOAV010000002">
    <property type="protein sequence ID" value="MDF9407125.1"/>
    <property type="molecule type" value="Genomic_DNA"/>
</dbReference>
<sequence length="132" mass="14777">MKTAYPIVLTPTEKMYAVTVPDLAISTQGADVVEAMYMARDAIGMWICYEQDEGRPIPAPSDIADVETKPGEIKTLVDIDVDEYRKAHDNRTIRKNLTLPSWLNERAEKAGVNFSQVLQEGLKSRLGIKKQP</sequence>
<comment type="caution">
    <text evidence="2">The sequence shown here is derived from an EMBL/GenBank/DDBJ whole genome shotgun (WGS) entry which is preliminary data.</text>
</comment>
<proteinExistence type="predicted"/>
<evidence type="ECO:0000313" key="3">
    <source>
        <dbReference type="Proteomes" id="UP001154312"/>
    </source>
</evidence>
<evidence type="ECO:0000259" key="1">
    <source>
        <dbReference type="Pfam" id="PF15919"/>
    </source>
</evidence>
<dbReference type="RefSeq" id="WP_277442300.1">
    <property type="nucleotide sequence ID" value="NZ_JAKOAV010000002.1"/>
</dbReference>
<dbReference type="Gene3D" id="3.30.160.250">
    <property type="match status" value="1"/>
</dbReference>
<accession>A0A9X4H0C7</accession>